<dbReference type="PANTHER" id="PTHR23220">
    <property type="entry name" value="INTEGRIN ALPHA"/>
    <property type="match status" value="1"/>
</dbReference>
<dbReference type="Proteomes" id="UP000694424">
    <property type="component" value="Unplaced"/>
</dbReference>
<reference evidence="3" key="1">
    <citation type="submission" date="2025-08" db="UniProtKB">
        <authorList>
            <consortium name="Ensembl"/>
        </authorList>
    </citation>
    <scope>IDENTIFICATION</scope>
</reference>
<dbReference type="InterPro" id="IPR000413">
    <property type="entry name" value="Integrin_alpha"/>
</dbReference>
<dbReference type="GO" id="GO:0009897">
    <property type="term" value="C:external side of plasma membrane"/>
    <property type="evidence" value="ECO:0007669"/>
    <property type="project" value="TreeGrafter"/>
</dbReference>
<evidence type="ECO:0000313" key="3">
    <source>
        <dbReference type="Ensembl" id="ENSAOWP00000028588.1"/>
    </source>
</evidence>
<evidence type="ECO:0000256" key="2">
    <source>
        <dbReference type="SAM" id="MobiDB-lite"/>
    </source>
</evidence>
<sequence>MLEARCSGRSPGAAASPPPPAAPAGFSVDSGRGLTRRSELSFVSGAPRANHTGAVVILRRDSANRLVPEAVLPGEQLSSSFGYAVAVLDLNSDGCARRRGGGAAGMGWGGAALGLTRPLRPQLDGPGGGGPALLRAPAGARGGRLRLRQPGGPLGVRHPAPPHRRLRLHVRHRPQRRRRPRPGRLQR</sequence>
<dbReference type="PANTHER" id="PTHR23220:SF90">
    <property type="entry name" value="INTEGRIN ALPHA-7"/>
    <property type="match status" value="1"/>
</dbReference>
<keyword evidence="1" id="KW-0325">Glycoprotein</keyword>
<dbReference type="SUPFAM" id="SSF69318">
    <property type="entry name" value="Integrin alpha N-terminal domain"/>
    <property type="match status" value="1"/>
</dbReference>
<dbReference type="GO" id="GO:0098609">
    <property type="term" value="P:cell-cell adhesion"/>
    <property type="evidence" value="ECO:0007669"/>
    <property type="project" value="TreeGrafter"/>
</dbReference>
<dbReference type="Ensembl" id="ENSAOWT00000032393.1">
    <property type="protein sequence ID" value="ENSAOWP00000028588.1"/>
    <property type="gene ID" value="ENSAOWG00000019259.1"/>
</dbReference>
<feature type="compositionally biased region" description="Basic residues" evidence="2">
    <location>
        <begin position="160"/>
        <end position="187"/>
    </location>
</feature>
<dbReference type="GO" id="GO:0050900">
    <property type="term" value="P:leukocyte migration"/>
    <property type="evidence" value="ECO:0007669"/>
    <property type="project" value="TreeGrafter"/>
</dbReference>
<dbReference type="GO" id="GO:0008305">
    <property type="term" value="C:integrin complex"/>
    <property type="evidence" value="ECO:0007669"/>
    <property type="project" value="InterPro"/>
</dbReference>
<evidence type="ECO:0000313" key="4">
    <source>
        <dbReference type="Proteomes" id="UP000694424"/>
    </source>
</evidence>
<dbReference type="InterPro" id="IPR028994">
    <property type="entry name" value="Integrin_alpha_N"/>
</dbReference>
<keyword evidence="4" id="KW-1185">Reference proteome</keyword>
<proteinExistence type="predicted"/>
<dbReference type="AlphaFoldDB" id="A0A8B9QKI9"/>
<accession>A0A8B9QKI9</accession>
<feature type="compositionally biased region" description="Low complexity" evidence="2">
    <location>
        <begin position="148"/>
        <end position="158"/>
    </location>
</feature>
<organism evidence="3 4">
    <name type="scientific">Apteryx owenii</name>
    <name type="common">Little spotted kiwi</name>
    <dbReference type="NCBI Taxonomy" id="8824"/>
    <lineage>
        <taxon>Eukaryota</taxon>
        <taxon>Metazoa</taxon>
        <taxon>Chordata</taxon>
        <taxon>Craniata</taxon>
        <taxon>Vertebrata</taxon>
        <taxon>Euteleostomi</taxon>
        <taxon>Archelosauria</taxon>
        <taxon>Archosauria</taxon>
        <taxon>Dinosauria</taxon>
        <taxon>Saurischia</taxon>
        <taxon>Theropoda</taxon>
        <taxon>Coelurosauria</taxon>
        <taxon>Aves</taxon>
        <taxon>Palaeognathae</taxon>
        <taxon>Apterygiformes</taxon>
        <taxon>Apterygidae</taxon>
        <taxon>Apteryx</taxon>
    </lineage>
</organism>
<dbReference type="GO" id="GO:0033627">
    <property type="term" value="P:cell adhesion mediated by integrin"/>
    <property type="evidence" value="ECO:0007669"/>
    <property type="project" value="TreeGrafter"/>
</dbReference>
<dbReference type="PRINTS" id="PR01185">
    <property type="entry name" value="INTEGRINA"/>
</dbReference>
<protein>
    <submittedName>
        <fullName evidence="3">Uncharacterized protein</fullName>
    </submittedName>
</protein>
<dbReference type="GO" id="GO:0005178">
    <property type="term" value="F:integrin binding"/>
    <property type="evidence" value="ECO:0007669"/>
    <property type="project" value="TreeGrafter"/>
</dbReference>
<dbReference type="GO" id="GO:0007160">
    <property type="term" value="P:cell-matrix adhesion"/>
    <property type="evidence" value="ECO:0007669"/>
    <property type="project" value="TreeGrafter"/>
</dbReference>
<name>A0A8B9QKI9_APTOW</name>
<dbReference type="Gene3D" id="2.130.10.130">
    <property type="entry name" value="Integrin alpha, N-terminal"/>
    <property type="match status" value="1"/>
</dbReference>
<feature type="region of interest" description="Disordered" evidence="2">
    <location>
        <begin position="1"/>
        <end position="30"/>
    </location>
</feature>
<reference evidence="3" key="2">
    <citation type="submission" date="2025-09" db="UniProtKB">
        <authorList>
            <consortium name="Ensembl"/>
        </authorList>
    </citation>
    <scope>IDENTIFICATION</scope>
</reference>
<feature type="region of interest" description="Disordered" evidence="2">
    <location>
        <begin position="143"/>
        <end position="187"/>
    </location>
</feature>
<evidence type="ECO:0000256" key="1">
    <source>
        <dbReference type="ARBA" id="ARBA00023180"/>
    </source>
</evidence>
<dbReference type="GO" id="GO:0007229">
    <property type="term" value="P:integrin-mediated signaling pathway"/>
    <property type="evidence" value="ECO:0007669"/>
    <property type="project" value="TreeGrafter"/>
</dbReference>